<sequence length="100" mass="11196">MPKKESWQTLDSRPGSHGNSEVEGAIPSSGVEQDAQPSGTRKPCKYRLRKINNGMRFNGSLGEKKGSGCCLACQKYNLKPYIVLPDLYRKPWMVRLPEAQ</sequence>
<evidence type="ECO:0000313" key="2">
    <source>
        <dbReference type="EMBL" id="KIW46597.1"/>
    </source>
</evidence>
<proteinExistence type="predicted"/>
<reference evidence="2 3" key="1">
    <citation type="submission" date="2015-01" db="EMBL/GenBank/DDBJ databases">
        <title>The Genome Sequence of Exophiala oligosperma CBS72588.</title>
        <authorList>
            <consortium name="The Broad Institute Genomics Platform"/>
            <person name="Cuomo C."/>
            <person name="de Hoog S."/>
            <person name="Gorbushina A."/>
            <person name="Stielow B."/>
            <person name="Teixiera M."/>
            <person name="Abouelleil A."/>
            <person name="Chapman S.B."/>
            <person name="Priest M."/>
            <person name="Young S.K."/>
            <person name="Wortman J."/>
            <person name="Nusbaum C."/>
            <person name="Birren B."/>
        </authorList>
    </citation>
    <scope>NUCLEOTIDE SEQUENCE [LARGE SCALE GENOMIC DNA]</scope>
    <source>
        <strain evidence="2 3">CBS 72588</strain>
    </source>
</reference>
<dbReference type="EMBL" id="KN847333">
    <property type="protein sequence ID" value="KIW46597.1"/>
    <property type="molecule type" value="Genomic_DNA"/>
</dbReference>
<accession>A0A0D2C9V1</accession>
<dbReference type="VEuPathDB" id="FungiDB:PV06_02262"/>
<dbReference type="AlphaFoldDB" id="A0A0D2C9V1"/>
<gene>
    <name evidence="2" type="ORF">PV06_02262</name>
</gene>
<dbReference type="HOGENOM" id="CLU_2306146_0_0_1"/>
<organism evidence="2 3">
    <name type="scientific">Exophiala oligosperma</name>
    <dbReference type="NCBI Taxonomy" id="215243"/>
    <lineage>
        <taxon>Eukaryota</taxon>
        <taxon>Fungi</taxon>
        <taxon>Dikarya</taxon>
        <taxon>Ascomycota</taxon>
        <taxon>Pezizomycotina</taxon>
        <taxon>Eurotiomycetes</taxon>
        <taxon>Chaetothyriomycetidae</taxon>
        <taxon>Chaetothyriales</taxon>
        <taxon>Herpotrichiellaceae</taxon>
        <taxon>Exophiala</taxon>
    </lineage>
</organism>
<feature type="region of interest" description="Disordered" evidence="1">
    <location>
        <begin position="1"/>
        <end position="45"/>
    </location>
</feature>
<name>A0A0D2C9V1_9EURO</name>
<dbReference type="Proteomes" id="UP000053342">
    <property type="component" value="Unassembled WGS sequence"/>
</dbReference>
<protein>
    <submittedName>
        <fullName evidence="2">Uncharacterized protein</fullName>
    </submittedName>
</protein>
<evidence type="ECO:0000256" key="1">
    <source>
        <dbReference type="SAM" id="MobiDB-lite"/>
    </source>
</evidence>
<keyword evidence="3" id="KW-1185">Reference proteome</keyword>
<dbReference type="RefSeq" id="XP_016266813.1">
    <property type="nucleotide sequence ID" value="XM_016402916.1"/>
</dbReference>
<dbReference type="GeneID" id="27354336"/>
<evidence type="ECO:0000313" key="3">
    <source>
        <dbReference type="Proteomes" id="UP000053342"/>
    </source>
</evidence>